<reference evidence="2" key="1">
    <citation type="journal article" date="2023" name="Mol. Biol. Evol.">
        <title>Third-Generation Sequencing Reveals the Adaptive Role of the Epigenome in Three Deep-Sea Polychaetes.</title>
        <authorList>
            <person name="Perez M."/>
            <person name="Aroh O."/>
            <person name="Sun Y."/>
            <person name="Lan Y."/>
            <person name="Juniper S.K."/>
            <person name="Young C.R."/>
            <person name="Angers B."/>
            <person name="Qian P.Y."/>
        </authorList>
    </citation>
    <scope>NUCLEOTIDE SEQUENCE</scope>
    <source>
        <strain evidence="2">P08H-3</strain>
    </source>
</reference>
<sequence length="244" mass="27163">YLSSRSRVVALQGFNSNEHPTDTGLPQGSILGPTLFNALVIFILKQTVTIGTKLHAYADDLVLISNELVHDSLQKDPRVFPPTNWALKAAVIQNDFEIPIIHPPLVQPKPPFEGIISRDHPKKDNPVATLNAANSRIKNLSDPNTRIRYTDGSQHATGNTGWSAYSHKESSISGRLPRFTPITLTELTTLLETLRWCRTNRTLHQRIVINTDSMAALLILQTPPPQPILKLPFKYGMKPNNSNN</sequence>
<accession>A0AAD9JPW8</accession>
<dbReference type="InterPro" id="IPR000477">
    <property type="entry name" value="RT_dom"/>
</dbReference>
<organism evidence="2 3">
    <name type="scientific">Paralvinella palmiformis</name>
    <dbReference type="NCBI Taxonomy" id="53620"/>
    <lineage>
        <taxon>Eukaryota</taxon>
        <taxon>Metazoa</taxon>
        <taxon>Spiralia</taxon>
        <taxon>Lophotrochozoa</taxon>
        <taxon>Annelida</taxon>
        <taxon>Polychaeta</taxon>
        <taxon>Sedentaria</taxon>
        <taxon>Canalipalpata</taxon>
        <taxon>Terebellida</taxon>
        <taxon>Terebelliformia</taxon>
        <taxon>Alvinellidae</taxon>
        <taxon>Paralvinella</taxon>
    </lineage>
</organism>
<protein>
    <recommendedName>
        <fullName evidence="1">Reverse transcriptase domain-containing protein</fullName>
    </recommendedName>
</protein>
<dbReference type="Gene3D" id="3.30.420.10">
    <property type="entry name" value="Ribonuclease H-like superfamily/Ribonuclease H"/>
    <property type="match status" value="1"/>
</dbReference>
<evidence type="ECO:0000259" key="1">
    <source>
        <dbReference type="PROSITE" id="PS50878"/>
    </source>
</evidence>
<evidence type="ECO:0000313" key="2">
    <source>
        <dbReference type="EMBL" id="KAK2157049.1"/>
    </source>
</evidence>
<proteinExistence type="predicted"/>
<keyword evidence="3" id="KW-1185">Reference proteome</keyword>
<dbReference type="AlphaFoldDB" id="A0AAD9JPW8"/>
<dbReference type="Proteomes" id="UP001208570">
    <property type="component" value="Unassembled WGS sequence"/>
</dbReference>
<dbReference type="EMBL" id="JAODUP010000200">
    <property type="protein sequence ID" value="KAK2157049.1"/>
    <property type="molecule type" value="Genomic_DNA"/>
</dbReference>
<feature type="non-terminal residue" evidence="2">
    <location>
        <position position="1"/>
    </location>
</feature>
<comment type="caution">
    <text evidence="2">The sequence shown here is derived from an EMBL/GenBank/DDBJ whole genome shotgun (WGS) entry which is preliminary data.</text>
</comment>
<dbReference type="PROSITE" id="PS50878">
    <property type="entry name" value="RT_POL"/>
    <property type="match status" value="1"/>
</dbReference>
<evidence type="ECO:0000313" key="3">
    <source>
        <dbReference type="Proteomes" id="UP001208570"/>
    </source>
</evidence>
<dbReference type="InterPro" id="IPR036397">
    <property type="entry name" value="RNaseH_sf"/>
</dbReference>
<dbReference type="GO" id="GO:0003676">
    <property type="term" value="F:nucleic acid binding"/>
    <property type="evidence" value="ECO:0007669"/>
    <property type="project" value="InterPro"/>
</dbReference>
<gene>
    <name evidence="2" type="ORF">LSH36_200g04053</name>
</gene>
<dbReference type="Pfam" id="PF00078">
    <property type="entry name" value="RVT_1"/>
    <property type="match status" value="1"/>
</dbReference>
<name>A0AAD9JPW8_9ANNE</name>
<feature type="domain" description="Reverse transcriptase" evidence="1">
    <location>
        <begin position="1"/>
        <end position="117"/>
    </location>
</feature>